<dbReference type="GeneID" id="72186612"/>
<dbReference type="RefSeq" id="WP_248649961.1">
    <property type="nucleotide sequence ID" value="NZ_CP096659.1"/>
</dbReference>
<evidence type="ECO:0000313" key="2">
    <source>
        <dbReference type="Proteomes" id="UP000830729"/>
    </source>
</evidence>
<accession>A0A8U0HSX7</accession>
<sequence length="61" mass="7198">MLREIIADTDNDDGTPVVRLRCPECRSRIDREYSVRYGERIKCDQCREPVLVTFQVEQVPQ</sequence>
<reference evidence="1 2" key="1">
    <citation type="submission" date="2022-04" db="EMBL/GenBank/DDBJ databases">
        <title>Diverse halophilic archaea isolated from saline environments.</title>
        <authorList>
            <person name="Cui H.-L."/>
        </authorList>
    </citation>
    <scope>NUCLEOTIDE SEQUENCE [LARGE SCALE GENOMIC DNA]</scope>
    <source>
        <strain evidence="1 2">XZYJT49</strain>
    </source>
</reference>
<evidence type="ECO:0000313" key="1">
    <source>
        <dbReference type="EMBL" id="UPV73911.1"/>
    </source>
</evidence>
<dbReference type="KEGG" id="halx:M0R89_15395"/>
<dbReference type="Proteomes" id="UP000830729">
    <property type="component" value="Chromosome"/>
</dbReference>
<dbReference type="EMBL" id="CP096659">
    <property type="protein sequence ID" value="UPV73911.1"/>
    <property type="molecule type" value="Genomic_DNA"/>
</dbReference>
<keyword evidence="2" id="KW-1185">Reference proteome</keyword>
<protein>
    <submittedName>
        <fullName evidence="1">Uncharacterized protein</fullName>
    </submittedName>
</protein>
<proteinExistence type="predicted"/>
<organism evidence="1 2">
    <name type="scientific">Halorussus limi</name>
    <dbReference type="NCBI Taxonomy" id="2938695"/>
    <lineage>
        <taxon>Archaea</taxon>
        <taxon>Methanobacteriati</taxon>
        <taxon>Methanobacteriota</taxon>
        <taxon>Stenosarchaea group</taxon>
        <taxon>Halobacteria</taxon>
        <taxon>Halobacteriales</taxon>
        <taxon>Haladaptataceae</taxon>
        <taxon>Halorussus</taxon>
    </lineage>
</organism>
<name>A0A8U0HSX7_9EURY</name>
<dbReference type="AlphaFoldDB" id="A0A8U0HSX7"/>
<gene>
    <name evidence="1" type="ORF">M0R89_15395</name>
</gene>